<dbReference type="Proteomes" id="UP000273252">
    <property type="component" value="Unassembled WGS sequence"/>
</dbReference>
<dbReference type="OrthoDB" id="850028at2"/>
<gene>
    <name evidence="1" type="ORF">DZ860_08265</name>
</gene>
<evidence type="ECO:0000313" key="1">
    <source>
        <dbReference type="EMBL" id="RJX72395.1"/>
    </source>
</evidence>
<name>A0A3A6QIM1_9VIBR</name>
<accession>A0A3A6QIM1</accession>
<evidence type="ECO:0008006" key="3">
    <source>
        <dbReference type="Google" id="ProtNLM"/>
    </source>
</evidence>
<dbReference type="SUPFAM" id="SSF53448">
    <property type="entry name" value="Nucleotide-diphospho-sugar transferases"/>
    <property type="match status" value="1"/>
</dbReference>
<dbReference type="AlphaFoldDB" id="A0A3A6QIM1"/>
<keyword evidence="2" id="KW-1185">Reference proteome</keyword>
<dbReference type="Gene3D" id="3.90.550.10">
    <property type="entry name" value="Spore Coat Polysaccharide Biosynthesis Protein SpsA, Chain A"/>
    <property type="match status" value="1"/>
</dbReference>
<dbReference type="InterPro" id="IPR029044">
    <property type="entry name" value="Nucleotide-diphossugar_trans"/>
</dbReference>
<dbReference type="RefSeq" id="WP_120030459.1">
    <property type="nucleotide sequence ID" value="NZ_QVMU01000005.1"/>
</dbReference>
<sequence length="293" mass="33915">MESKQYLTFVIYGHDLTYYQGARFGILSFLANWHGKNRPQVVVLTEETEHFDDLPILVIPITSEQKNDWSLGNNYHFRIKNRGLKYISKYINLQPEDKLVFLDTDTYFTQATNIYFDSITSKKALMYFPEVKINDLPESNEYAIIRNKNHLLADGSSYRVTDKSTMWASAVIGVTGSMINSLDYADMLITTLRENGCRAHTLEQYALSEALSRDVELVAAKSWLNHYSTSGRKDWGRKVLQRFFAQYGQLSFEEQIERAKKVSFARPLSEVIRGHIYKKKKKLLALFKNTSSK</sequence>
<organism evidence="1 2">
    <name type="scientific">Vibrio sinensis</name>
    <dbReference type="NCBI Taxonomy" id="2302434"/>
    <lineage>
        <taxon>Bacteria</taxon>
        <taxon>Pseudomonadati</taxon>
        <taxon>Pseudomonadota</taxon>
        <taxon>Gammaproteobacteria</taxon>
        <taxon>Vibrionales</taxon>
        <taxon>Vibrionaceae</taxon>
        <taxon>Vibrio</taxon>
    </lineage>
</organism>
<comment type="caution">
    <text evidence="1">The sequence shown here is derived from an EMBL/GenBank/DDBJ whole genome shotgun (WGS) entry which is preliminary data.</text>
</comment>
<reference evidence="1 2" key="1">
    <citation type="submission" date="2018-08" db="EMBL/GenBank/DDBJ databases">
        <title>Vibrio isolated from the Eastern China Marginal Seas.</title>
        <authorList>
            <person name="Li Y."/>
        </authorList>
    </citation>
    <scope>NUCLEOTIDE SEQUENCE [LARGE SCALE GENOMIC DNA]</scope>
    <source>
        <strain evidence="1 2">BEI233</strain>
    </source>
</reference>
<protein>
    <recommendedName>
        <fullName evidence="3">Glycosyl transferase</fullName>
    </recommendedName>
</protein>
<evidence type="ECO:0000313" key="2">
    <source>
        <dbReference type="Proteomes" id="UP000273252"/>
    </source>
</evidence>
<dbReference type="EMBL" id="QVMU01000005">
    <property type="protein sequence ID" value="RJX72395.1"/>
    <property type="molecule type" value="Genomic_DNA"/>
</dbReference>
<proteinExistence type="predicted"/>